<evidence type="ECO:0000313" key="2">
    <source>
        <dbReference type="Proteomes" id="UP000019249"/>
    </source>
</evidence>
<sequence length="209" mass="24145">MTYETWLRDNGFGVTSDFDRVQFEPVIQGRTTADNRRRFVNTIQKGDFVVVSGVREPWAPFIGHAAIATTDNWILDMPGYKDGSYSKMDNNRQLKKGDWFNKYQSAWTTVYRIKASKKIRSDVAGWADWRYWATNHGLKKNRHVEYSLYTSLKGGYNRAYCSKLVWQALYYGSGETPLVIPRLSSFIIAPYFLPGEINFGFNPAKYGPF</sequence>
<keyword evidence="2" id="KW-1185">Reference proteome</keyword>
<dbReference type="Proteomes" id="UP000019249">
    <property type="component" value="Unassembled WGS sequence"/>
</dbReference>
<evidence type="ECO:0000313" key="1">
    <source>
        <dbReference type="EMBL" id="EUJ33620.1"/>
    </source>
</evidence>
<gene>
    <name evidence="1" type="ORF">MFLO_00160</name>
</gene>
<proteinExistence type="predicted"/>
<dbReference type="SUPFAM" id="SSF54001">
    <property type="entry name" value="Cysteine proteinases"/>
    <property type="match status" value="1"/>
</dbReference>
<dbReference type="EMBL" id="AODF01000001">
    <property type="protein sequence ID" value="EUJ33620.1"/>
    <property type="molecule type" value="Genomic_DNA"/>
</dbReference>
<comment type="caution">
    <text evidence="1">The sequence shown here is derived from an EMBL/GenBank/DDBJ whole genome shotgun (WGS) entry which is preliminary data.</text>
</comment>
<organism evidence="1 2">
    <name type="scientific">Listeria floridensis FSL S10-1187</name>
    <dbReference type="NCBI Taxonomy" id="1265817"/>
    <lineage>
        <taxon>Bacteria</taxon>
        <taxon>Bacillati</taxon>
        <taxon>Bacillota</taxon>
        <taxon>Bacilli</taxon>
        <taxon>Bacillales</taxon>
        <taxon>Listeriaceae</taxon>
        <taxon>Listeria</taxon>
    </lineage>
</organism>
<dbReference type="InterPro" id="IPR038765">
    <property type="entry name" value="Papain-like_cys_pep_sf"/>
</dbReference>
<accession>A0ABN0RI62</accession>
<reference evidence="1 2" key="1">
    <citation type="journal article" date="2014" name="Int. J. Syst. Evol. Microbiol.">
        <title>Listeria floridensis sp. nov., Listeria aquatica sp. nov., Listeria cornellensis sp. nov., Listeria riparia sp. nov. and Listeria grandensis sp. nov., from agricultural and natural environments.</title>
        <authorList>
            <person name="den Bakker H.C."/>
            <person name="Warchocki S."/>
            <person name="Wright E.M."/>
            <person name="Allred A.F."/>
            <person name="Ahlstrom C."/>
            <person name="Manuel C.S."/>
            <person name="Stasiewicz M.J."/>
            <person name="Burrell A."/>
            <person name="Roof S."/>
            <person name="Strawn L."/>
            <person name="Fortes E.D."/>
            <person name="Nightingale K.K."/>
            <person name="Kephart D."/>
            <person name="Wiedmann M."/>
        </authorList>
    </citation>
    <scope>NUCLEOTIDE SEQUENCE [LARGE SCALE GENOMIC DNA]</scope>
    <source>
        <strain evidence="1 2">FSL S10-1187</strain>
    </source>
</reference>
<protein>
    <submittedName>
        <fullName evidence="1">Uncharacterized protein</fullName>
    </submittedName>
</protein>
<name>A0ABN0RI62_9LIST</name>